<name>A0A9P4UZ11_9PLEO</name>
<protein>
    <recommendedName>
        <fullName evidence="3">Aminoglycoside phosphotransferase domain-containing protein</fullName>
    </recommendedName>
</protein>
<dbReference type="EMBL" id="ML996186">
    <property type="protein sequence ID" value="KAF2731939.1"/>
    <property type="molecule type" value="Genomic_DNA"/>
</dbReference>
<dbReference type="Proteomes" id="UP000799444">
    <property type="component" value="Unassembled WGS sequence"/>
</dbReference>
<proteinExistence type="predicted"/>
<dbReference type="InterPro" id="IPR011009">
    <property type="entry name" value="Kinase-like_dom_sf"/>
</dbReference>
<sequence length="119" mass="13369">MGGLFSIYGAGKTFECATDMEPWFNQKLRIVGTGDVTGCFDELVMCHMNLSLRNFLLEKAGRLWILDWAWAGFFPPTFEIASLSHKRADHPDFGLAQDLLRELGKSSADEELLSLLLVE</sequence>
<keyword evidence="2" id="KW-1185">Reference proteome</keyword>
<organism evidence="1 2">
    <name type="scientific">Polyplosphaeria fusca</name>
    <dbReference type="NCBI Taxonomy" id="682080"/>
    <lineage>
        <taxon>Eukaryota</taxon>
        <taxon>Fungi</taxon>
        <taxon>Dikarya</taxon>
        <taxon>Ascomycota</taxon>
        <taxon>Pezizomycotina</taxon>
        <taxon>Dothideomycetes</taxon>
        <taxon>Pleosporomycetidae</taxon>
        <taxon>Pleosporales</taxon>
        <taxon>Tetraplosphaeriaceae</taxon>
        <taxon>Polyplosphaeria</taxon>
    </lineage>
</organism>
<reference evidence="1" key="1">
    <citation type="journal article" date="2020" name="Stud. Mycol.">
        <title>101 Dothideomycetes genomes: a test case for predicting lifestyles and emergence of pathogens.</title>
        <authorList>
            <person name="Haridas S."/>
            <person name="Albert R."/>
            <person name="Binder M."/>
            <person name="Bloem J."/>
            <person name="Labutti K."/>
            <person name="Salamov A."/>
            <person name="Andreopoulos B."/>
            <person name="Baker S."/>
            <person name="Barry K."/>
            <person name="Bills G."/>
            <person name="Bluhm B."/>
            <person name="Cannon C."/>
            <person name="Castanera R."/>
            <person name="Culley D."/>
            <person name="Daum C."/>
            <person name="Ezra D."/>
            <person name="Gonzalez J."/>
            <person name="Henrissat B."/>
            <person name="Kuo A."/>
            <person name="Liang C."/>
            <person name="Lipzen A."/>
            <person name="Lutzoni F."/>
            <person name="Magnuson J."/>
            <person name="Mondo S."/>
            <person name="Nolan M."/>
            <person name="Ohm R."/>
            <person name="Pangilinan J."/>
            <person name="Park H.-J."/>
            <person name="Ramirez L."/>
            <person name="Alfaro M."/>
            <person name="Sun H."/>
            <person name="Tritt A."/>
            <person name="Yoshinaga Y."/>
            <person name="Zwiers L.-H."/>
            <person name="Turgeon B."/>
            <person name="Goodwin S."/>
            <person name="Spatafora J."/>
            <person name="Crous P."/>
            <person name="Grigoriev I."/>
        </authorList>
    </citation>
    <scope>NUCLEOTIDE SEQUENCE</scope>
    <source>
        <strain evidence="1">CBS 125425</strain>
    </source>
</reference>
<evidence type="ECO:0000313" key="2">
    <source>
        <dbReference type="Proteomes" id="UP000799444"/>
    </source>
</evidence>
<dbReference type="Gene3D" id="3.90.1200.10">
    <property type="match status" value="1"/>
</dbReference>
<evidence type="ECO:0000313" key="1">
    <source>
        <dbReference type="EMBL" id="KAF2731939.1"/>
    </source>
</evidence>
<gene>
    <name evidence="1" type="ORF">EJ04DRAFT_566408</name>
</gene>
<evidence type="ECO:0008006" key="3">
    <source>
        <dbReference type="Google" id="ProtNLM"/>
    </source>
</evidence>
<dbReference type="OrthoDB" id="3759733at2759"/>
<accession>A0A9P4UZ11</accession>
<comment type="caution">
    <text evidence="1">The sequence shown here is derived from an EMBL/GenBank/DDBJ whole genome shotgun (WGS) entry which is preliminary data.</text>
</comment>
<dbReference type="AlphaFoldDB" id="A0A9P4UZ11"/>
<dbReference type="SUPFAM" id="SSF56112">
    <property type="entry name" value="Protein kinase-like (PK-like)"/>
    <property type="match status" value="1"/>
</dbReference>